<evidence type="ECO:0000313" key="7">
    <source>
        <dbReference type="EMBL" id="OWF42763.1"/>
    </source>
</evidence>
<evidence type="ECO:0000256" key="2">
    <source>
        <dbReference type="ARBA" id="ARBA00022692"/>
    </source>
</evidence>
<feature type="transmembrane region" description="Helical" evidence="5">
    <location>
        <begin position="95"/>
        <end position="112"/>
    </location>
</feature>
<dbReference type="GO" id="GO:0075509">
    <property type="term" value="P:endocytosis involved in viral entry into host cell"/>
    <property type="evidence" value="ECO:0007669"/>
    <property type="project" value="TreeGrafter"/>
</dbReference>
<feature type="transmembrane region" description="Helical" evidence="5">
    <location>
        <begin position="227"/>
        <end position="249"/>
    </location>
</feature>
<dbReference type="GO" id="GO:0005765">
    <property type="term" value="C:lysosomal membrane"/>
    <property type="evidence" value="ECO:0007669"/>
    <property type="project" value="InterPro"/>
</dbReference>
<feature type="domain" description="Ion transport" evidence="6">
    <location>
        <begin position="95"/>
        <end position="356"/>
    </location>
</feature>
<keyword evidence="3 5" id="KW-1133">Transmembrane helix</keyword>
<dbReference type="Pfam" id="PF00520">
    <property type="entry name" value="Ion_trans"/>
    <property type="match status" value="2"/>
</dbReference>
<dbReference type="EMBL" id="NEDP02005224">
    <property type="protein sequence ID" value="OWF42763.1"/>
    <property type="molecule type" value="Genomic_DNA"/>
</dbReference>
<keyword evidence="2 5" id="KW-0812">Transmembrane</keyword>
<comment type="caution">
    <text evidence="7">The sequence shown here is derived from an EMBL/GenBank/DDBJ whole genome shotgun (WGS) entry which is preliminary data.</text>
</comment>
<sequence>MERLETDPPLTPTSLFYVRMDDGYGDDGNESEEEYRNNVNYKSSAEYAYREKEDLSILQAVVFIEDAAKHRDIRHKIDKDALRLYRIYHSKPIEVFRTIVICVLHLLAFFEFPSSLTWTSDIRYRGDRITLPCGVTEGIELVCLLLLTVDVCIKIHLVGKVEVLKKKWLVAALVVLTFSLIDWMVTIGMSCTETKRIRRIVRPFFLIANSNLMKKTVKCVQRTLPEVASVLLLLALHLYVFTLLGMLLFPTPRDTDSTTNNSVEVFLTGNGSNSSTMSPISNTTEVPVVQEGNIYFRTISNAFMNLLVLLTTANNPDVMMPAYQHNRFYALYFITFLLIGNYCFMNMFLAVIYNQFRGYFKTSMQASLLRRRVGVRAAYEVLKDRDLYTQVASSPESGVAIETVKLVLDDVTLPKKVKMAISQDLSARQTNQVDSLQNLQFQECFDLIVKESFTRHKPEVRWLSNPILRQIQRVIAHRGYNYFGNVVALFNVVMISVELATQYDKSLNSSKSALNIVNFAFILYYLFEQTLKIAALGWKRYVYERWNIFDGITTVFLVILEIFSIAKYGLPLSKAGEVHDQLTLWNAVRIINILIMVRLFRIIPHIKAMSIVANTLVDLIKNLKAFGGILVVIYYSFAILGIEIFHDVINFTEPNSTVAGSLAYDCGTYQQLEYWANNFDDFAAAIVVLWDVMVVNNWSIFLAAYAKALSQWSYIYFIVWWLVSVIIVLQLFTALIIENFIMKWDRSSRQQQEERNEDLGNNSFTESLHYMSLHEMFRENLEEPSESVIIQEIQNNKFLQLNISQS</sequence>
<dbReference type="GO" id="GO:0022832">
    <property type="term" value="F:voltage-gated channel activity"/>
    <property type="evidence" value="ECO:0007669"/>
    <property type="project" value="InterPro"/>
</dbReference>
<reference evidence="7 8" key="1">
    <citation type="journal article" date="2017" name="Nat. Ecol. Evol.">
        <title>Scallop genome provides insights into evolution of bilaterian karyotype and development.</title>
        <authorList>
            <person name="Wang S."/>
            <person name="Zhang J."/>
            <person name="Jiao W."/>
            <person name="Li J."/>
            <person name="Xun X."/>
            <person name="Sun Y."/>
            <person name="Guo X."/>
            <person name="Huan P."/>
            <person name="Dong B."/>
            <person name="Zhang L."/>
            <person name="Hu X."/>
            <person name="Sun X."/>
            <person name="Wang J."/>
            <person name="Zhao C."/>
            <person name="Wang Y."/>
            <person name="Wang D."/>
            <person name="Huang X."/>
            <person name="Wang R."/>
            <person name="Lv J."/>
            <person name="Li Y."/>
            <person name="Zhang Z."/>
            <person name="Liu B."/>
            <person name="Lu W."/>
            <person name="Hui Y."/>
            <person name="Liang J."/>
            <person name="Zhou Z."/>
            <person name="Hou R."/>
            <person name="Li X."/>
            <person name="Liu Y."/>
            <person name="Li H."/>
            <person name="Ning X."/>
            <person name="Lin Y."/>
            <person name="Zhao L."/>
            <person name="Xing Q."/>
            <person name="Dou J."/>
            <person name="Li Y."/>
            <person name="Mao J."/>
            <person name="Guo H."/>
            <person name="Dou H."/>
            <person name="Li T."/>
            <person name="Mu C."/>
            <person name="Jiang W."/>
            <person name="Fu Q."/>
            <person name="Fu X."/>
            <person name="Miao Y."/>
            <person name="Liu J."/>
            <person name="Yu Q."/>
            <person name="Li R."/>
            <person name="Liao H."/>
            <person name="Li X."/>
            <person name="Kong Y."/>
            <person name="Jiang Z."/>
            <person name="Chourrout D."/>
            <person name="Li R."/>
            <person name="Bao Z."/>
        </authorList>
    </citation>
    <scope>NUCLEOTIDE SEQUENCE [LARGE SCALE GENOMIC DNA]</scope>
    <source>
        <strain evidence="7 8">PY_sf001</strain>
    </source>
</reference>
<feature type="transmembrane region" description="Helical" evidence="5">
    <location>
        <begin position="509"/>
        <end position="527"/>
    </location>
</feature>
<feature type="transmembrane region" description="Helical" evidence="5">
    <location>
        <begin position="625"/>
        <end position="645"/>
    </location>
</feature>
<keyword evidence="8" id="KW-1185">Reference proteome</keyword>
<dbReference type="InterPro" id="IPR028798">
    <property type="entry name" value="TPC2"/>
</dbReference>
<feature type="transmembrane region" description="Helical" evidence="5">
    <location>
        <begin position="168"/>
        <end position="189"/>
    </location>
</feature>
<dbReference type="InterPro" id="IPR005821">
    <property type="entry name" value="Ion_trans_dom"/>
</dbReference>
<dbReference type="GO" id="GO:0097682">
    <property type="term" value="F:intracellularly phosphatidylinositol-3,5-bisphosphate-gated monatomic cation channel activity"/>
    <property type="evidence" value="ECO:0007669"/>
    <property type="project" value="TreeGrafter"/>
</dbReference>
<dbReference type="GO" id="GO:0019722">
    <property type="term" value="P:calcium-mediated signaling"/>
    <property type="evidence" value="ECO:0007669"/>
    <property type="project" value="TreeGrafter"/>
</dbReference>
<dbReference type="OrthoDB" id="416585at2759"/>
<dbReference type="SUPFAM" id="SSF81324">
    <property type="entry name" value="Voltage-gated potassium channels"/>
    <property type="match status" value="2"/>
</dbReference>
<organism evidence="7 8">
    <name type="scientific">Mizuhopecten yessoensis</name>
    <name type="common">Japanese scallop</name>
    <name type="synonym">Patinopecten yessoensis</name>
    <dbReference type="NCBI Taxonomy" id="6573"/>
    <lineage>
        <taxon>Eukaryota</taxon>
        <taxon>Metazoa</taxon>
        <taxon>Spiralia</taxon>
        <taxon>Lophotrochozoa</taxon>
        <taxon>Mollusca</taxon>
        <taxon>Bivalvia</taxon>
        <taxon>Autobranchia</taxon>
        <taxon>Pteriomorphia</taxon>
        <taxon>Pectinida</taxon>
        <taxon>Pectinoidea</taxon>
        <taxon>Pectinidae</taxon>
        <taxon>Mizuhopecten</taxon>
    </lineage>
</organism>
<feature type="transmembrane region" description="Helical" evidence="5">
    <location>
        <begin position="548"/>
        <end position="570"/>
    </location>
</feature>
<dbReference type="STRING" id="6573.A0A210Q1X9"/>
<dbReference type="InterPro" id="IPR027359">
    <property type="entry name" value="Volt_channel_dom_sf"/>
</dbReference>
<feature type="transmembrane region" description="Helical" evidence="5">
    <location>
        <begin position="714"/>
        <end position="737"/>
    </location>
</feature>
<feature type="domain" description="Ion transport" evidence="6">
    <location>
        <begin position="478"/>
        <end position="740"/>
    </location>
</feature>
<name>A0A210Q1X9_MIZYE</name>
<evidence type="ECO:0000256" key="3">
    <source>
        <dbReference type="ARBA" id="ARBA00022989"/>
    </source>
</evidence>
<feature type="transmembrane region" description="Helical" evidence="5">
    <location>
        <begin position="329"/>
        <end position="353"/>
    </location>
</feature>
<accession>A0A210Q1X9</accession>
<evidence type="ECO:0000256" key="1">
    <source>
        <dbReference type="ARBA" id="ARBA00004141"/>
    </source>
</evidence>
<dbReference type="Proteomes" id="UP000242188">
    <property type="component" value="Unassembled WGS sequence"/>
</dbReference>
<dbReference type="AlphaFoldDB" id="A0A210Q1X9"/>
<dbReference type="GO" id="GO:0015280">
    <property type="term" value="F:ligand-gated sodium channel activity"/>
    <property type="evidence" value="ECO:0007669"/>
    <property type="project" value="TreeGrafter"/>
</dbReference>
<dbReference type="Gene3D" id="1.10.287.70">
    <property type="match status" value="2"/>
</dbReference>
<evidence type="ECO:0000259" key="6">
    <source>
        <dbReference type="Pfam" id="PF00520"/>
    </source>
</evidence>
<keyword evidence="4 5" id="KW-0472">Membrane</keyword>
<dbReference type="PANTHER" id="PTHR46768:SF1">
    <property type="entry name" value="TWO PORE CHANNEL PROTEIN 2"/>
    <property type="match status" value="1"/>
</dbReference>
<dbReference type="Gene3D" id="1.20.120.350">
    <property type="entry name" value="Voltage-gated potassium channels. Chain C"/>
    <property type="match status" value="2"/>
</dbReference>
<dbReference type="PANTHER" id="PTHR46768">
    <property type="entry name" value="TWO PORE CALCIUM CHANNEL PROTEIN 2"/>
    <property type="match status" value="1"/>
</dbReference>
<feature type="transmembrane region" description="Helical" evidence="5">
    <location>
        <begin position="682"/>
        <end position="702"/>
    </location>
</feature>
<comment type="subcellular location">
    <subcellularLocation>
        <location evidence="1">Membrane</location>
        <topology evidence="1">Multi-pass membrane protein</topology>
    </subcellularLocation>
</comment>
<protein>
    <submittedName>
        <fullName evidence="7">Two pore calcium channel protein 2</fullName>
    </submittedName>
</protein>
<evidence type="ECO:0000256" key="4">
    <source>
        <dbReference type="ARBA" id="ARBA00023136"/>
    </source>
</evidence>
<evidence type="ECO:0000256" key="5">
    <source>
        <dbReference type="SAM" id="Phobius"/>
    </source>
</evidence>
<proteinExistence type="predicted"/>
<feature type="transmembrane region" description="Helical" evidence="5">
    <location>
        <begin position="582"/>
        <end position="604"/>
    </location>
</feature>
<evidence type="ECO:0000313" key="8">
    <source>
        <dbReference type="Proteomes" id="UP000242188"/>
    </source>
</evidence>
<feature type="transmembrane region" description="Helical" evidence="5">
    <location>
        <begin position="479"/>
        <end position="497"/>
    </location>
</feature>
<gene>
    <name evidence="7" type="ORF">KP79_PYT07204</name>
</gene>